<proteinExistence type="predicted"/>
<feature type="compositionally biased region" description="Basic and acidic residues" evidence="1">
    <location>
        <begin position="190"/>
        <end position="200"/>
    </location>
</feature>
<dbReference type="Gene3D" id="1.10.10.2910">
    <property type="match status" value="1"/>
</dbReference>
<feature type="region of interest" description="Disordered" evidence="1">
    <location>
        <begin position="190"/>
        <end position="255"/>
    </location>
</feature>
<dbReference type="Pfam" id="PF06114">
    <property type="entry name" value="Peptidase_M78"/>
    <property type="match status" value="1"/>
</dbReference>
<protein>
    <submittedName>
        <fullName evidence="3">Zn-dependent peptidase ImmA (M78 family)</fullName>
    </submittedName>
</protein>
<accession>A0A7W6MD61</accession>
<comment type="caution">
    <text evidence="3">The sequence shown here is derived from an EMBL/GenBank/DDBJ whole genome shotgun (WGS) entry which is preliminary data.</text>
</comment>
<dbReference type="AlphaFoldDB" id="A0A7W6MD61"/>
<gene>
    <name evidence="3" type="ORF">GGD53_000119</name>
</gene>
<feature type="compositionally biased region" description="Basic residues" evidence="1">
    <location>
        <begin position="223"/>
        <end position="232"/>
    </location>
</feature>
<evidence type="ECO:0000313" key="3">
    <source>
        <dbReference type="EMBL" id="MBB4190003.1"/>
    </source>
</evidence>
<keyword evidence="4" id="KW-1185">Reference proteome</keyword>
<dbReference type="RefSeq" id="WP_184452681.1">
    <property type="nucleotide sequence ID" value="NZ_JACIFV010000001.1"/>
</dbReference>
<feature type="compositionally biased region" description="Polar residues" evidence="1">
    <location>
        <begin position="233"/>
        <end position="245"/>
    </location>
</feature>
<name>A0A7W6MD61_9HYPH</name>
<dbReference type="EMBL" id="JACIFV010000001">
    <property type="protein sequence ID" value="MBB4190003.1"/>
    <property type="molecule type" value="Genomic_DNA"/>
</dbReference>
<sequence>MAKDYFTSSGLTTSQMMSEALKYRNEFDMKFVELVDIVDIIEFRLVDMFPRFRLLIKPDSEMAEEALAEPVKDRITVRSSVYAAACEGNPEARLVLAHELGHFLLHREKDVPMHKDNGGAVQNIRDMKATESIEDQADMFARHFLAPPHLAYRHRHAPEHLATLTGIPLRIARGNATMSKWPEVHAIRTKEERSAEDHGLRCLGANPSRLNRSAPSVTEARHPRNRTKHSHCGHSSSMAGIQQSRALDEQTGRKL</sequence>
<organism evidence="3 4">
    <name type="scientific">Rhizobium aethiopicum</name>
    <dbReference type="NCBI Taxonomy" id="1138170"/>
    <lineage>
        <taxon>Bacteria</taxon>
        <taxon>Pseudomonadati</taxon>
        <taxon>Pseudomonadota</taxon>
        <taxon>Alphaproteobacteria</taxon>
        <taxon>Hyphomicrobiales</taxon>
        <taxon>Rhizobiaceae</taxon>
        <taxon>Rhizobium/Agrobacterium group</taxon>
        <taxon>Rhizobium</taxon>
    </lineage>
</organism>
<dbReference type="Proteomes" id="UP000524492">
    <property type="component" value="Unassembled WGS sequence"/>
</dbReference>
<evidence type="ECO:0000256" key="1">
    <source>
        <dbReference type="SAM" id="MobiDB-lite"/>
    </source>
</evidence>
<feature type="compositionally biased region" description="Basic and acidic residues" evidence="1">
    <location>
        <begin position="246"/>
        <end position="255"/>
    </location>
</feature>
<dbReference type="InterPro" id="IPR010359">
    <property type="entry name" value="IrrE_HExxH"/>
</dbReference>
<evidence type="ECO:0000259" key="2">
    <source>
        <dbReference type="Pfam" id="PF06114"/>
    </source>
</evidence>
<feature type="domain" description="IrrE N-terminal-like" evidence="2">
    <location>
        <begin position="87"/>
        <end position="147"/>
    </location>
</feature>
<evidence type="ECO:0000313" key="4">
    <source>
        <dbReference type="Proteomes" id="UP000524492"/>
    </source>
</evidence>
<reference evidence="3 4" key="1">
    <citation type="submission" date="2020-08" db="EMBL/GenBank/DDBJ databases">
        <title>Genomic Encyclopedia of Type Strains, Phase IV (KMG-V): Genome sequencing to study the core and pangenomes of soil and plant-associated prokaryotes.</title>
        <authorList>
            <person name="Whitman W."/>
        </authorList>
    </citation>
    <scope>NUCLEOTIDE SEQUENCE [LARGE SCALE GENOMIC DNA]</scope>
    <source>
        <strain evidence="3 4">SEMIA 4074</strain>
    </source>
</reference>